<dbReference type="GO" id="GO:0003824">
    <property type="term" value="F:catalytic activity"/>
    <property type="evidence" value="ECO:0007669"/>
    <property type="project" value="InterPro"/>
</dbReference>
<feature type="domain" description="Pyruvate carboxyltransferase" evidence="1">
    <location>
        <begin position="3"/>
        <end position="255"/>
    </location>
</feature>
<name>A0A9D1NUN2_9FIRM</name>
<comment type="caution">
    <text evidence="2">The sequence shown here is derived from an EMBL/GenBank/DDBJ whole genome shotgun (WGS) entry which is preliminary data.</text>
</comment>
<evidence type="ECO:0000313" key="3">
    <source>
        <dbReference type="Proteomes" id="UP000886723"/>
    </source>
</evidence>
<dbReference type="Pfam" id="PF00682">
    <property type="entry name" value="HMGL-like"/>
    <property type="match status" value="1"/>
</dbReference>
<dbReference type="AlphaFoldDB" id="A0A9D1NUN2"/>
<reference evidence="2" key="2">
    <citation type="journal article" date="2021" name="PeerJ">
        <title>Extensive microbial diversity within the chicken gut microbiome revealed by metagenomics and culture.</title>
        <authorList>
            <person name="Gilroy R."/>
            <person name="Ravi A."/>
            <person name="Getino M."/>
            <person name="Pursley I."/>
            <person name="Horton D.L."/>
            <person name="Alikhan N.F."/>
            <person name="Baker D."/>
            <person name="Gharbi K."/>
            <person name="Hall N."/>
            <person name="Watson M."/>
            <person name="Adriaenssens E.M."/>
            <person name="Foster-Nyarko E."/>
            <person name="Jarju S."/>
            <person name="Secka A."/>
            <person name="Antonio M."/>
            <person name="Oren A."/>
            <person name="Chaudhuri R.R."/>
            <person name="La Ragione R."/>
            <person name="Hildebrand F."/>
            <person name="Pallen M.J."/>
        </authorList>
    </citation>
    <scope>NUCLEOTIDE SEQUENCE</scope>
    <source>
        <strain evidence="2">ChiBcec2-4451</strain>
    </source>
</reference>
<dbReference type="EMBL" id="DVON01000087">
    <property type="protein sequence ID" value="HIV12320.1"/>
    <property type="molecule type" value="Genomic_DNA"/>
</dbReference>
<evidence type="ECO:0000259" key="1">
    <source>
        <dbReference type="Pfam" id="PF00682"/>
    </source>
</evidence>
<dbReference type="InterPro" id="IPR000891">
    <property type="entry name" value="PYR_CT"/>
</dbReference>
<proteinExistence type="predicted"/>
<dbReference type="CDD" id="cd07944">
    <property type="entry name" value="DRE_TIM_HOA_like"/>
    <property type="match status" value="1"/>
</dbReference>
<dbReference type="Proteomes" id="UP000886723">
    <property type="component" value="Unassembled WGS sequence"/>
</dbReference>
<dbReference type="Gene3D" id="3.20.20.70">
    <property type="entry name" value="Aldolase class I"/>
    <property type="match status" value="1"/>
</dbReference>
<sequence>MEKIRLLDCTLRDGGYINDWRFGQRTIQNLLARLVDAGCDLIEVGFLRNGAYDPDRTVFRNVKELSRILPDNRKKSRFVAMALHNQYDISQLEENDGTLDAIRVTFHDYDIDEGLEFGRKVMEKGYRLFVNPINIMGYRDAALLKLLKKVRQLSPYGFSIVDTFGSMTRKELTRIYSLCENNLDKKTVLGLHLHENLALSFSLAQDFLEMRETGRKCVLDASLNGMGRVPGNLCMELIMDYMNKNYGKKYDINQVLDAIQEHILPIRQQESWGYSTEYFLSAKHNLHRNYAEYLQKKGNLTSRDMNQILKMIPEKKKVAFDAETAEKLYRKYENRKVDDGGALSQLAEEFGGRRAVVLAPGKSLEEGWKKVRSYIRKEGAIPVSANFYFDEQEGGYAFFSNARRYEEYKTSRKQRSNVILTSNVSGEYGFGDLVINYDRLAYGEKSYSANCGILLLRLLGLLGVKEVALAGFDGYEEGKENYLAGYFGEVYGACAGDNRQIARWLTEIREQMKLTFLTPSRYEEEMR</sequence>
<dbReference type="InterPro" id="IPR013785">
    <property type="entry name" value="Aldolase_TIM"/>
</dbReference>
<dbReference type="SUPFAM" id="SSF51569">
    <property type="entry name" value="Aldolase"/>
    <property type="match status" value="1"/>
</dbReference>
<protein>
    <submittedName>
        <fullName evidence="2">Aldolase catalytic domain-containing protein</fullName>
    </submittedName>
</protein>
<accession>A0A9D1NUN2</accession>
<organism evidence="2 3">
    <name type="scientific">Candidatus Pullilachnospira stercoravium</name>
    <dbReference type="NCBI Taxonomy" id="2840913"/>
    <lineage>
        <taxon>Bacteria</taxon>
        <taxon>Bacillati</taxon>
        <taxon>Bacillota</taxon>
        <taxon>Clostridia</taxon>
        <taxon>Lachnospirales</taxon>
        <taxon>Lachnospiraceae</taxon>
        <taxon>Lachnospiraceae incertae sedis</taxon>
        <taxon>Candidatus Pullilachnospira</taxon>
    </lineage>
</organism>
<gene>
    <name evidence="2" type="ORF">IAA63_04160</name>
</gene>
<evidence type="ECO:0000313" key="2">
    <source>
        <dbReference type="EMBL" id="HIV12320.1"/>
    </source>
</evidence>
<reference evidence="2" key="1">
    <citation type="submission" date="2020-10" db="EMBL/GenBank/DDBJ databases">
        <authorList>
            <person name="Gilroy R."/>
        </authorList>
    </citation>
    <scope>NUCLEOTIDE SEQUENCE</scope>
    <source>
        <strain evidence="2">ChiBcec2-4451</strain>
    </source>
</reference>